<organism evidence="3 4">
    <name type="scientific">candidate division TA06 bacterium B3_TA06</name>
    <dbReference type="NCBI Taxonomy" id="2012487"/>
    <lineage>
        <taxon>Bacteria</taxon>
        <taxon>Bacteria division TA06</taxon>
    </lineage>
</organism>
<protein>
    <submittedName>
        <fullName evidence="3">S9 family peptidase</fullName>
    </submittedName>
</protein>
<name>A0A532V6U0_UNCT6</name>
<evidence type="ECO:0000256" key="1">
    <source>
        <dbReference type="ARBA" id="ARBA00022801"/>
    </source>
</evidence>
<dbReference type="GO" id="GO:0006508">
    <property type="term" value="P:proteolysis"/>
    <property type="evidence" value="ECO:0007669"/>
    <property type="project" value="InterPro"/>
</dbReference>
<dbReference type="SUPFAM" id="SSF82171">
    <property type="entry name" value="DPP6 N-terminal domain-like"/>
    <property type="match status" value="1"/>
</dbReference>
<accession>A0A532V6U0</accession>
<comment type="caution">
    <text evidence="3">The sequence shown here is derived from an EMBL/GenBank/DDBJ whole genome shotgun (WGS) entry which is preliminary data.</text>
</comment>
<dbReference type="AlphaFoldDB" id="A0A532V6U0"/>
<dbReference type="Proteomes" id="UP000317778">
    <property type="component" value="Unassembled WGS sequence"/>
</dbReference>
<dbReference type="PANTHER" id="PTHR42776:SF27">
    <property type="entry name" value="DIPEPTIDYL PEPTIDASE FAMILY MEMBER 6"/>
    <property type="match status" value="1"/>
</dbReference>
<dbReference type="InterPro" id="IPR011042">
    <property type="entry name" value="6-blade_b-propeller_TolB-like"/>
</dbReference>
<feature type="domain" description="Peptidase S9 prolyl oligopeptidase catalytic" evidence="2">
    <location>
        <begin position="424"/>
        <end position="632"/>
    </location>
</feature>
<keyword evidence="1" id="KW-0378">Hydrolase</keyword>
<sequence length="636" mass="72746">MKSLRVSVLSLLVLALTAGAIPGYAELPELIPRDILFGNPERAMVEISPDGKKLSYVASNEGIMNVWVKAIGEEKDRQVTFDTTRGIIFYEWTADSKRILYLQDQEGNENYHLYGVNLKSGKVTDYTPFENVRVNVVAFDDKHPKKWFISMNKRNPQIFDVYLLDLRNGKIKPVAENPGNILMWVADWDFKLRGALAVNQEGEYDLLVRDDEKSDWRTVLSWEFEDTWSSYPLSFTPDGNHIYLEDSRNANATRLVKLGINTGEIEVIAEDPQYDVGPAMFHPETGEVLGVSFLKDKRERVFFDEEVKADFEIINQLEDGEAGLADWTQDYNKWLISFNKDDGPIPYYLYDRETKEARFLFSNRPELAEYTLAKMEPITFTARDSLTIHGYITFPPGLERKNLPMVLKVHGGPWVRDYWGYAPGAQWLANRGYICLQVNYRGSNGYGKEFLNAGNKEWGRKMHYDLVDAVNWAIDKGYADPERIAIYGGSYGGYAALVGATFTPDLFACAVDMFGPSNLITDLEAAPPYWKLYQELMYRRIGHPVKDSALLWERSPLSRVDSIRIPMLIAQGANDPRVKQSESNQIVAAMEEKGIDYEYMLFEDEGHGFMKEDNRLEFYAAAEKFLAKHLGGRYEK</sequence>
<dbReference type="Gene3D" id="2.120.10.30">
    <property type="entry name" value="TolB, C-terminal domain"/>
    <property type="match status" value="1"/>
</dbReference>
<dbReference type="SUPFAM" id="SSF53474">
    <property type="entry name" value="alpha/beta-Hydrolases"/>
    <property type="match status" value="1"/>
</dbReference>
<proteinExistence type="predicted"/>
<dbReference type="InterPro" id="IPR029058">
    <property type="entry name" value="AB_hydrolase_fold"/>
</dbReference>
<reference evidence="3 4" key="1">
    <citation type="submission" date="2017-06" db="EMBL/GenBank/DDBJ databases">
        <title>Novel microbial phyla capable of carbon fixation and sulfur reduction in deep-sea sediments.</title>
        <authorList>
            <person name="Huang J."/>
            <person name="Baker B."/>
            <person name="Wang Y."/>
        </authorList>
    </citation>
    <scope>NUCLEOTIDE SEQUENCE [LARGE SCALE GENOMIC DNA]</scope>
    <source>
        <strain evidence="3">B3_TA06</strain>
    </source>
</reference>
<dbReference type="PANTHER" id="PTHR42776">
    <property type="entry name" value="SERINE PEPTIDASE S9 FAMILY MEMBER"/>
    <property type="match status" value="1"/>
</dbReference>
<evidence type="ECO:0000259" key="2">
    <source>
        <dbReference type="Pfam" id="PF00326"/>
    </source>
</evidence>
<dbReference type="InterPro" id="IPR001375">
    <property type="entry name" value="Peptidase_S9_cat"/>
</dbReference>
<dbReference type="Gene3D" id="3.40.50.1820">
    <property type="entry name" value="alpha/beta hydrolase"/>
    <property type="match status" value="1"/>
</dbReference>
<dbReference type="EMBL" id="NJBO01000008">
    <property type="protein sequence ID" value="TKJ42862.1"/>
    <property type="molecule type" value="Genomic_DNA"/>
</dbReference>
<dbReference type="GO" id="GO:0004252">
    <property type="term" value="F:serine-type endopeptidase activity"/>
    <property type="evidence" value="ECO:0007669"/>
    <property type="project" value="TreeGrafter"/>
</dbReference>
<evidence type="ECO:0000313" key="4">
    <source>
        <dbReference type="Proteomes" id="UP000317778"/>
    </source>
</evidence>
<dbReference type="Pfam" id="PF00326">
    <property type="entry name" value="Peptidase_S9"/>
    <property type="match status" value="1"/>
</dbReference>
<gene>
    <name evidence="3" type="ORF">CEE36_06245</name>
</gene>
<evidence type="ECO:0000313" key="3">
    <source>
        <dbReference type="EMBL" id="TKJ42862.1"/>
    </source>
</evidence>